<feature type="region of interest" description="Disordered" evidence="7">
    <location>
        <begin position="243"/>
        <end position="274"/>
    </location>
</feature>
<evidence type="ECO:0000313" key="9">
    <source>
        <dbReference type="EMBL" id="NWH42539.1"/>
    </source>
</evidence>
<gene>
    <name evidence="9" type="primary">Wiz</name>
    <name evidence="9" type="ORF">CHLHAR_R14705</name>
</gene>
<dbReference type="GO" id="GO:0000981">
    <property type="term" value="F:DNA-binding transcription factor activity, RNA polymerase II-specific"/>
    <property type="evidence" value="ECO:0007669"/>
    <property type="project" value="TreeGrafter"/>
</dbReference>
<evidence type="ECO:0000256" key="2">
    <source>
        <dbReference type="ARBA" id="ARBA00022723"/>
    </source>
</evidence>
<dbReference type="InterPro" id="IPR051643">
    <property type="entry name" value="Transcr_Reg_ZincFinger"/>
</dbReference>
<feature type="domain" description="C2H2-type" evidence="8">
    <location>
        <begin position="56"/>
        <end position="83"/>
    </location>
</feature>
<evidence type="ECO:0000256" key="5">
    <source>
        <dbReference type="ARBA" id="ARBA00023242"/>
    </source>
</evidence>
<evidence type="ECO:0000256" key="6">
    <source>
        <dbReference type="PROSITE-ProRule" id="PRU00042"/>
    </source>
</evidence>
<dbReference type="Pfam" id="PF00096">
    <property type="entry name" value="zf-C2H2"/>
    <property type="match status" value="1"/>
</dbReference>
<evidence type="ECO:0000259" key="8">
    <source>
        <dbReference type="PROSITE" id="PS50157"/>
    </source>
</evidence>
<keyword evidence="3 6" id="KW-0863">Zinc-finger</keyword>
<keyword evidence="4" id="KW-0862">Zinc</keyword>
<reference evidence="9" key="1">
    <citation type="submission" date="2019-10" db="EMBL/GenBank/DDBJ databases">
        <title>Bird 10,000 Genomes (B10K) Project - Family phase.</title>
        <authorList>
            <person name="Zhang G."/>
        </authorList>
    </citation>
    <scope>NUCLEOTIDE SEQUENCE</scope>
    <source>
        <strain evidence="9">B10K-IZ-033-78</strain>
        <tissue evidence="9">Muscle</tissue>
    </source>
</reference>
<dbReference type="PROSITE" id="PS00028">
    <property type="entry name" value="ZINC_FINGER_C2H2_1"/>
    <property type="match status" value="2"/>
</dbReference>
<protein>
    <submittedName>
        <fullName evidence="9">WIZ protein</fullName>
    </submittedName>
</protein>
<keyword evidence="10" id="KW-1185">Reference proteome</keyword>
<keyword evidence="5" id="KW-0539">Nucleus</keyword>
<keyword evidence="2" id="KW-0479">Metal-binding</keyword>
<dbReference type="AlphaFoldDB" id="A0A850VGF9"/>
<name>A0A850VGF9_9CORV</name>
<feature type="non-terminal residue" evidence="9">
    <location>
        <position position="1"/>
    </location>
</feature>
<accession>A0A850VGF9</accession>
<dbReference type="PROSITE" id="PS50157">
    <property type="entry name" value="ZINC_FINGER_C2H2_2"/>
    <property type="match status" value="2"/>
</dbReference>
<sequence>EWAPHEPEALGTQSWTVTAEDSLERLLPPEPARPYACREEPEPEPEPEREESPSVFTCIECSIYFGRKEHLLEHMLQHSRGNERGDADTDADAPAGRRRLRCGECGWAFAEAAALERHRRLHQESREKIIEEIQKLDELPDEGREARLQCPKCIFGTNSSKIFVQHAKMHVKERKEHASRSAGLFGELRDGAGRGLYKPFPAEEPPAAPAGKAPSSCALCGFPAPTEHVLKEHLRYAHSHLSWRPEGFEDDPNQPGTSRDSYGPGRPGRFGDAELFGKAEKGFAERLLAPPCREGSALYEPGFALGHPRLDKSDVVATKKEHARKAAPFPGPHQTLGFAGFSSAKALSHSALQQLRRRAATQQPEG</sequence>
<dbReference type="InterPro" id="IPR013087">
    <property type="entry name" value="Znf_C2H2_type"/>
</dbReference>
<feature type="region of interest" description="Disordered" evidence="7">
    <location>
        <begin position="25"/>
        <end position="53"/>
    </location>
</feature>
<dbReference type="EMBL" id="WEIW01011198">
    <property type="protein sequence ID" value="NWH42539.1"/>
    <property type="molecule type" value="Genomic_DNA"/>
</dbReference>
<feature type="non-terminal residue" evidence="9">
    <location>
        <position position="366"/>
    </location>
</feature>
<dbReference type="Proteomes" id="UP000640999">
    <property type="component" value="Unassembled WGS sequence"/>
</dbReference>
<dbReference type="SUPFAM" id="SSF57667">
    <property type="entry name" value="beta-beta-alpha zinc fingers"/>
    <property type="match status" value="1"/>
</dbReference>
<dbReference type="Gene3D" id="3.30.160.60">
    <property type="entry name" value="Classic Zinc Finger"/>
    <property type="match status" value="1"/>
</dbReference>
<dbReference type="GO" id="GO:0005634">
    <property type="term" value="C:nucleus"/>
    <property type="evidence" value="ECO:0007669"/>
    <property type="project" value="UniProtKB-SubCell"/>
</dbReference>
<dbReference type="PANTHER" id="PTHR24396:SF25">
    <property type="entry name" value="ZINC FINGER PROTEIN 644"/>
    <property type="match status" value="1"/>
</dbReference>
<proteinExistence type="predicted"/>
<dbReference type="InterPro" id="IPR036236">
    <property type="entry name" value="Znf_C2H2_sf"/>
</dbReference>
<feature type="domain" description="C2H2-type" evidence="8">
    <location>
        <begin position="100"/>
        <end position="127"/>
    </location>
</feature>
<dbReference type="GO" id="GO:0000978">
    <property type="term" value="F:RNA polymerase II cis-regulatory region sequence-specific DNA binding"/>
    <property type="evidence" value="ECO:0007669"/>
    <property type="project" value="TreeGrafter"/>
</dbReference>
<evidence type="ECO:0000256" key="1">
    <source>
        <dbReference type="ARBA" id="ARBA00004123"/>
    </source>
</evidence>
<evidence type="ECO:0000256" key="7">
    <source>
        <dbReference type="SAM" id="MobiDB-lite"/>
    </source>
</evidence>
<dbReference type="PANTHER" id="PTHR24396">
    <property type="entry name" value="ZINC FINGER PROTEIN"/>
    <property type="match status" value="1"/>
</dbReference>
<evidence type="ECO:0000313" key="10">
    <source>
        <dbReference type="Proteomes" id="UP000640999"/>
    </source>
</evidence>
<dbReference type="GO" id="GO:0008270">
    <property type="term" value="F:zinc ion binding"/>
    <property type="evidence" value="ECO:0007669"/>
    <property type="project" value="UniProtKB-KW"/>
</dbReference>
<dbReference type="OrthoDB" id="8963894at2759"/>
<evidence type="ECO:0000256" key="3">
    <source>
        <dbReference type="ARBA" id="ARBA00022771"/>
    </source>
</evidence>
<comment type="subcellular location">
    <subcellularLocation>
        <location evidence="1">Nucleus</location>
    </subcellularLocation>
</comment>
<evidence type="ECO:0000256" key="4">
    <source>
        <dbReference type="ARBA" id="ARBA00022833"/>
    </source>
</evidence>
<comment type="caution">
    <text evidence="9">The sequence shown here is derived from an EMBL/GenBank/DDBJ whole genome shotgun (WGS) entry which is preliminary data.</text>
</comment>
<dbReference type="SMART" id="SM00355">
    <property type="entry name" value="ZnF_C2H2"/>
    <property type="match status" value="4"/>
</dbReference>
<organism evidence="9 10">
    <name type="scientific">Chloropsis hardwickii</name>
    <dbReference type="NCBI Taxonomy" id="667144"/>
    <lineage>
        <taxon>Eukaryota</taxon>
        <taxon>Metazoa</taxon>
        <taxon>Chordata</taxon>
        <taxon>Craniata</taxon>
        <taxon>Vertebrata</taxon>
        <taxon>Euteleostomi</taxon>
        <taxon>Archelosauria</taxon>
        <taxon>Archosauria</taxon>
        <taxon>Dinosauria</taxon>
        <taxon>Saurischia</taxon>
        <taxon>Theropoda</taxon>
        <taxon>Coelurosauria</taxon>
        <taxon>Aves</taxon>
        <taxon>Neognathae</taxon>
        <taxon>Neoaves</taxon>
        <taxon>Telluraves</taxon>
        <taxon>Australaves</taxon>
        <taxon>Passeriformes</taxon>
        <taxon>Corvoidea</taxon>
        <taxon>Irenidae</taxon>
        <taxon>Chloropsis</taxon>
    </lineage>
</organism>